<name>A0A251RU67_HELAN</name>
<dbReference type="EMBL" id="MNCJ02000316">
    <property type="protein sequence ID" value="KAF5821600.1"/>
    <property type="molecule type" value="Genomic_DNA"/>
</dbReference>
<evidence type="ECO:0000313" key="2">
    <source>
        <dbReference type="EMBL" id="OTF88003.1"/>
    </source>
</evidence>
<dbReference type="InParanoid" id="A0A251RU67"/>
<reference evidence="2" key="2">
    <citation type="submission" date="2017-02" db="EMBL/GenBank/DDBJ databases">
        <title>Sunflower complete genome.</title>
        <authorList>
            <person name="Langlade N."/>
            <person name="Munos S."/>
        </authorList>
    </citation>
    <scope>NUCLEOTIDE SEQUENCE [LARGE SCALE GENOMIC DNA]</scope>
    <source>
        <tissue evidence="2">Leaves</tissue>
    </source>
</reference>
<dbReference type="Gramene" id="mRNA:HanXRQr2_Chr01g0015901">
    <property type="protein sequence ID" value="mRNA:HanXRQr2_Chr01g0015901"/>
    <property type="gene ID" value="HanXRQr2_Chr01g0015901"/>
</dbReference>
<organism evidence="2 3">
    <name type="scientific">Helianthus annuus</name>
    <name type="common">Common sunflower</name>
    <dbReference type="NCBI Taxonomy" id="4232"/>
    <lineage>
        <taxon>Eukaryota</taxon>
        <taxon>Viridiplantae</taxon>
        <taxon>Streptophyta</taxon>
        <taxon>Embryophyta</taxon>
        <taxon>Tracheophyta</taxon>
        <taxon>Spermatophyta</taxon>
        <taxon>Magnoliopsida</taxon>
        <taxon>eudicotyledons</taxon>
        <taxon>Gunneridae</taxon>
        <taxon>Pentapetalae</taxon>
        <taxon>asterids</taxon>
        <taxon>campanulids</taxon>
        <taxon>Asterales</taxon>
        <taxon>Asteraceae</taxon>
        <taxon>Asteroideae</taxon>
        <taxon>Heliantheae alliance</taxon>
        <taxon>Heliantheae</taxon>
        <taxon>Helianthus</taxon>
    </lineage>
</organism>
<keyword evidence="3" id="KW-1185">Reference proteome</keyword>
<dbReference type="AlphaFoldDB" id="A0A251RU67"/>
<dbReference type="EMBL" id="CM007906">
    <property type="protein sequence ID" value="OTF88003.1"/>
    <property type="molecule type" value="Genomic_DNA"/>
</dbReference>
<evidence type="ECO:0000313" key="3">
    <source>
        <dbReference type="Proteomes" id="UP000215914"/>
    </source>
</evidence>
<protein>
    <submittedName>
        <fullName evidence="2">Uncharacterized protein</fullName>
    </submittedName>
</protein>
<dbReference type="Proteomes" id="UP000215914">
    <property type="component" value="Chromosome 17"/>
</dbReference>
<proteinExistence type="predicted"/>
<evidence type="ECO:0000313" key="1">
    <source>
        <dbReference type="EMBL" id="KAF5821600.1"/>
    </source>
</evidence>
<reference evidence="1 3" key="1">
    <citation type="journal article" date="2017" name="Nature">
        <title>The sunflower genome provides insights into oil metabolism, flowering and Asterid evolution.</title>
        <authorList>
            <person name="Badouin H."/>
            <person name="Gouzy J."/>
            <person name="Grassa C.J."/>
            <person name="Murat F."/>
            <person name="Staton S.E."/>
            <person name="Cottret L."/>
            <person name="Lelandais-Briere C."/>
            <person name="Owens G.L."/>
            <person name="Carrere S."/>
            <person name="Mayjonade B."/>
            <person name="Legrand L."/>
            <person name="Gill N."/>
            <person name="Kane N.C."/>
            <person name="Bowers J.E."/>
            <person name="Hubner S."/>
            <person name="Bellec A."/>
            <person name="Berard A."/>
            <person name="Berges H."/>
            <person name="Blanchet N."/>
            <person name="Boniface M.C."/>
            <person name="Brunel D."/>
            <person name="Catrice O."/>
            <person name="Chaidir N."/>
            <person name="Claudel C."/>
            <person name="Donnadieu C."/>
            <person name="Faraut T."/>
            <person name="Fievet G."/>
            <person name="Helmstetter N."/>
            <person name="King M."/>
            <person name="Knapp S.J."/>
            <person name="Lai Z."/>
            <person name="Le Paslier M.C."/>
            <person name="Lippi Y."/>
            <person name="Lorenzon L."/>
            <person name="Mandel J.R."/>
            <person name="Marage G."/>
            <person name="Marchand G."/>
            <person name="Marquand E."/>
            <person name="Bret-Mestries E."/>
            <person name="Morien E."/>
            <person name="Nambeesan S."/>
            <person name="Nguyen T."/>
            <person name="Pegot-Espagnet P."/>
            <person name="Pouilly N."/>
            <person name="Raftis F."/>
            <person name="Sallet E."/>
            <person name="Schiex T."/>
            <person name="Thomas J."/>
            <person name="Vandecasteele C."/>
            <person name="Vares D."/>
            <person name="Vear F."/>
            <person name="Vautrin S."/>
            <person name="Crespi M."/>
            <person name="Mangin B."/>
            <person name="Burke J.M."/>
            <person name="Salse J."/>
            <person name="Munos S."/>
            <person name="Vincourt P."/>
            <person name="Rieseberg L.H."/>
            <person name="Langlade N.B."/>
        </authorList>
    </citation>
    <scope>NUCLEOTIDE SEQUENCE [LARGE SCALE GENOMIC DNA]</scope>
    <source>
        <strain evidence="3">cv. SF193</strain>
        <tissue evidence="1">Leaves</tissue>
    </source>
</reference>
<gene>
    <name evidence="2" type="ORF">HannXRQ_Chr17g0568241</name>
    <name evidence="1" type="ORF">HanXRQr2_Chr01g0015901</name>
</gene>
<sequence length="93" mass="10707">MANQVVASSYIRSKKKDVSIESGKLFLAGTTFVSSKNPIRNRSTLRTTHETQDKFVSMISNPRQYTSQDRTTYLFLCFSSFTRVGFEREYCES</sequence>
<reference evidence="1" key="3">
    <citation type="submission" date="2020-06" db="EMBL/GenBank/DDBJ databases">
        <title>Helianthus annuus Genome sequencing and assembly Release 2.</title>
        <authorList>
            <person name="Gouzy J."/>
            <person name="Langlade N."/>
            <person name="Munos S."/>
        </authorList>
    </citation>
    <scope>NUCLEOTIDE SEQUENCE</scope>
    <source>
        <tissue evidence="1">Leaves</tissue>
    </source>
</reference>
<accession>A0A251RU67</accession>